<organism evidence="3 4">
    <name type="scientific">Clupea harengus</name>
    <name type="common">Atlantic herring</name>
    <dbReference type="NCBI Taxonomy" id="7950"/>
    <lineage>
        <taxon>Eukaryota</taxon>
        <taxon>Metazoa</taxon>
        <taxon>Chordata</taxon>
        <taxon>Craniata</taxon>
        <taxon>Vertebrata</taxon>
        <taxon>Euteleostomi</taxon>
        <taxon>Actinopterygii</taxon>
        <taxon>Neopterygii</taxon>
        <taxon>Teleostei</taxon>
        <taxon>Clupei</taxon>
        <taxon>Clupeiformes</taxon>
        <taxon>Clupeoidei</taxon>
        <taxon>Clupeidae</taxon>
        <taxon>Clupea</taxon>
    </lineage>
</organism>
<evidence type="ECO:0000256" key="1">
    <source>
        <dbReference type="SAM" id="MobiDB-lite"/>
    </source>
</evidence>
<keyword evidence="2" id="KW-0812">Transmembrane</keyword>
<dbReference type="Proteomes" id="UP000515152">
    <property type="component" value="Chromosome 23"/>
</dbReference>
<name>A0A6P8EVZ3_CLUHA</name>
<keyword evidence="3" id="KW-1185">Reference proteome</keyword>
<dbReference type="RefSeq" id="XP_031416409.1">
    <property type="nucleotide sequence ID" value="XM_031560549.2"/>
</dbReference>
<gene>
    <name evidence="4" type="primary">LOC116218576</name>
</gene>
<protein>
    <submittedName>
        <fullName evidence="4">Uncharacterized protein LOC116218576 isoform X1</fullName>
    </submittedName>
</protein>
<feature type="region of interest" description="Disordered" evidence="1">
    <location>
        <begin position="338"/>
        <end position="376"/>
    </location>
</feature>
<feature type="transmembrane region" description="Helical" evidence="2">
    <location>
        <begin position="304"/>
        <end position="328"/>
    </location>
</feature>
<reference evidence="4" key="1">
    <citation type="submission" date="2025-08" db="UniProtKB">
        <authorList>
            <consortium name="RefSeq"/>
        </authorList>
    </citation>
    <scope>IDENTIFICATION</scope>
</reference>
<sequence length="393" mass="43186">MTLNNTMFPISVLLAEPSTSTSTSLDLTHAKGVFNTTVILPCQKPCHGVVKWVKARPLPPQTIAHCVNGTCADFGNKATVGLFGNIFLSLPQAALTDEGWYEGHCDDEVICDITLELSAHNSTAEVHKGDALSFGLLSSEPVRVTFRKAGVSNSTDDLVCVVEGAVPLCVREYSRRSSVQDYTVIFTNVTESDEGVFTVIDSNTTRILNTMKLTIKNGSNLQKTVPLKVVFTSEGRTHPCVSGSQTDDVPRCEIHHKTPHYFITHQKTLTIERVFTIKDQMNEDVGTFKDTVNVTVSDIWQLSILWQITLFVGGFLLNMFLWRILAFARRTYNRIKKRASTPPNPEEKGGLPLLPCTGPPPQQTESELDPEAQTKDNGHLVKVGASAITFPAV</sequence>
<keyword evidence="2" id="KW-0472">Membrane</keyword>
<accession>A0A6P8EVZ3</accession>
<evidence type="ECO:0000313" key="3">
    <source>
        <dbReference type="Proteomes" id="UP000515152"/>
    </source>
</evidence>
<evidence type="ECO:0000256" key="2">
    <source>
        <dbReference type="SAM" id="Phobius"/>
    </source>
</evidence>
<dbReference type="GeneID" id="116218576"/>
<proteinExistence type="predicted"/>
<dbReference type="KEGG" id="char:116218576"/>
<dbReference type="AlphaFoldDB" id="A0A6P8EVZ3"/>
<evidence type="ECO:0000313" key="4">
    <source>
        <dbReference type="RefSeq" id="XP_031416409.1"/>
    </source>
</evidence>
<keyword evidence="2" id="KW-1133">Transmembrane helix</keyword>